<evidence type="ECO:0000313" key="9">
    <source>
        <dbReference type="Proteomes" id="UP000031535"/>
    </source>
</evidence>
<evidence type="ECO:0000256" key="6">
    <source>
        <dbReference type="ARBA" id="ARBA00023136"/>
    </source>
</evidence>
<dbReference type="AlphaFoldDB" id="A0A0C2EV58"/>
<feature type="transmembrane region" description="Helical" evidence="7">
    <location>
        <begin position="109"/>
        <end position="129"/>
    </location>
</feature>
<dbReference type="STRING" id="226910.UCMB321_3668"/>
<keyword evidence="4 7" id="KW-0812">Transmembrane</keyword>
<dbReference type="PANTHER" id="PTHR33452">
    <property type="entry name" value="OXIDOREDUCTASE CATD-RELATED"/>
    <property type="match status" value="1"/>
</dbReference>
<evidence type="ECO:0000256" key="2">
    <source>
        <dbReference type="ARBA" id="ARBA00006679"/>
    </source>
</evidence>
<sequence length="144" mass="15746">MIATPLLSSRTSADWALLWLRLSGSALLLRVHGLPKLLDFQHQLSLIEDPFGLGAHLTLSLAIFAEVLCPLLIILGLLTRLATLPVLFLLLVSLVWVHPEWSLAEGQFAWLLVIVFATLLIGGSGAFSLDRCLAPFTRLGSQRP</sequence>
<comment type="subcellular location">
    <subcellularLocation>
        <location evidence="1">Cell membrane</location>
        <topology evidence="1">Multi-pass membrane protein</topology>
    </subcellularLocation>
</comment>
<feature type="transmembrane region" description="Helical" evidence="7">
    <location>
        <begin position="81"/>
        <end position="97"/>
    </location>
</feature>
<dbReference type="Pfam" id="PF07681">
    <property type="entry name" value="DoxX"/>
    <property type="match status" value="1"/>
</dbReference>
<dbReference type="RefSeq" id="WP_052451298.1">
    <property type="nucleotide sequence ID" value="NZ_JXDG01000048.1"/>
</dbReference>
<keyword evidence="9" id="KW-1185">Reference proteome</keyword>
<evidence type="ECO:0000313" key="8">
    <source>
        <dbReference type="EMBL" id="KIH82533.1"/>
    </source>
</evidence>
<feature type="transmembrane region" description="Helical" evidence="7">
    <location>
        <begin position="51"/>
        <end position="74"/>
    </location>
</feature>
<accession>A0A0C2EV58</accession>
<keyword evidence="5 7" id="KW-1133">Transmembrane helix</keyword>
<gene>
    <name evidence="8" type="ORF">UCMB321_3668</name>
</gene>
<keyword evidence="3" id="KW-1003">Cell membrane</keyword>
<dbReference type="InterPro" id="IPR032808">
    <property type="entry name" value="DoxX"/>
</dbReference>
<dbReference type="PATRIC" id="fig|226910.6.peg.3660"/>
<dbReference type="EMBL" id="JXDG01000048">
    <property type="protein sequence ID" value="KIH82533.1"/>
    <property type="molecule type" value="Genomic_DNA"/>
</dbReference>
<evidence type="ECO:0000256" key="7">
    <source>
        <dbReference type="SAM" id="Phobius"/>
    </source>
</evidence>
<evidence type="ECO:0000256" key="4">
    <source>
        <dbReference type="ARBA" id="ARBA00022692"/>
    </source>
</evidence>
<organism evidence="8 9">
    <name type="scientific">Pseudomonas batumici</name>
    <dbReference type="NCBI Taxonomy" id="226910"/>
    <lineage>
        <taxon>Bacteria</taxon>
        <taxon>Pseudomonadati</taxon>
        <taxon>Pseudomonadota</taxon>
        <taxon>Gammaproteobacteria</taxon>
        <taxon>Pseudomonadales</taxon>
        <taxon>Pseudomonadaceae</taxon>
        <taxon>Pseudomonas</taxon>
    </lineage>
</organism>
<dbReference type="InterPro" id="IPR051907">
    <property type="entry name" value="DoxX-like_oxidoreductase"/>
</dbReference>
<dbReference type="GO" id="GO:0005886">
    <property type="term" value="C:plasma membrane"/>
    <property type="evidence" value="ECO:0007669"/>
    <property type="project" value="UniProtKB-SubCell"/>
</dbReference>
<dbReference type="OrthoDB" id="9813193at2"/>
<name>A0A0C2EV58_9PSED</name>
<evidence type="ECO:0000256" key="5">
    <source>
        <dbReference type="ARBA" id="ARBA00022989"/>
    </source>
</evidence>
<reference evidence="8 9" key="1">
    <citation type="submission" date="2015-01" db="EMBL/GenBank/DDBJ databases">
        <title>Complete genome of Pseudomonas batumici UCM B-321 producer of the batumin antibiotic with strong antistaphilococcal and potential anticancer activity.</title>
        <authorList>
            <person name="Klochko V.V."/>
            <person name="Zelena L.B."/>
            <person name="Elena K.A."/>
            <person name="Reva O.N."/>
        </authorList>
    </citation>
    <scope>NUCLEOTIDE SEQUENCE [LARGE SCALE GENOMIC DNA]</scope>
    <source>
        <strain evidence="8 9">UCM B-321</strain>
    </source>
</reference>
<dbReference type="Proteomes" id="UP000031535">
    <property type="component" value="Unassembled WGS sequence"/>
</dbReference>
<comment type="similarity">
    <text evidence="2">Belongs to the DoxX family.</text>
</comment>
<dbReference type="PANTHER" id="PTHR33452:SF1">
    <property type="entry name" value="INNER MEMBRANE PROTEIN YPHA-RELATED"/>
    <property type="match status" value="1"/>
</dbReference>
<proteinExistence type="inferred from homology"/>
<keyword evidence="6 7" id="KW-0472">Membrane</keyword>
<protein>
    <submittedName>
        <fullName evidence="8">DoxX family protein</fullName>
    </submittedName>
</protein>
<evidence type="ECO:0000256" key="1">
    <source>
        <dbReference type="ARBA" id="ARBA00004651"/>
    </source>
</evidence>
<evidence type="ECO:0000256" key="3">
    <source>
        <dbReference type="ARBA" id="ARBA00022475"/>
    </source>
</evidence>
<comment type="caution">
    <text evidence="8">The sequence shown here is derived from an EMBL/GenBank/DDBJ whole genome shotgun (WGS) entry which is preliminary data.</text>
</comment>